<reference evidence="1 2" key="1">
    <citation type="journal article" date="2022" name="Microbiol. Resour. Announc.">
        <title>Complete Genome Sequence of the Hyperthermophilic and Acidophilic Archaeon Saccharolobus caldissimus Strain HS-3T.</title>
        <authorList>
            <person name="Sakai H.D."/>
            <person name="Kurosawa N."/>
        </authorList>
    </citation>
    <scope>NUCLEOTIDE SEQUENCE [LARGE SCALE GENOMIC DNA]</scope>
    <source>
        <strain evidence="1 2">JCM32116</strain>
    </source>
</reference>
<accession>A0AAQ4CWV0</accession>
<name>A0AAQ4CWV0_9CREN</name>
<dbReference type="AlphaFoldDB" id="A0AAQ4CWV0"/>
<gene>
    <name evidence="1" type="ORF">SACC_32980</name>
</gene>
<dbReference type="EMBL" id="AP025226">
    <property type="protein sequence ID" value="BDC00282.1"/>
    <property type="molecule type" value="Genomic_DNA"/>
</dbReference>
<evidence type="ECO:0008006" key="3">
    <source>
        <dbReference type="Google" id="ProtNLM"/>
    </source>
</evidence>
<keyword evidence="2" id="KW-1185">Reference proteome</keyword>
<dbReference type="GeneID" id="68868023"/>
<organism evidence="1 2">
    <name type="scientific">Saccharolobus caldissimus</name>
    <dbReference type="NCBI Taxonomy" id="1702097"/>
    <lineage>
        <taxon>Archaea</taxon>
        <taxon>Thermoproteota</taxon>
        <taxon>Thermoprotei</taxon>
        <taxon>Sulfolobales</taxon>
        <taxon>Sulfolobaceae</taxon>
        <taxon>Saccharolobus</taxon>
    </lineage>
</organism>
<dbReference type="Proteomes" id="UP001319921">
    <property type="component" value="Chromosome"/>
</dbReference>
<evidence type="ECO:0000313" key="1">
    <source>
        <dbReference type="EMBL" id="BDC00282.1"/>
    </source>
</evidence>
<dbReference type="RefSeq" id="WP_229571016.1">
    <property type="nucleotide sequence ID" value="NZ_AP025226.1"/>
</dbReference>
<sequence>MYIVINGKINNFLFSLDDYLNRKSSLIRRFEDGIFIWGTSRLYSVEKPGTKVLLYLSRDEEKGFDGCIVLSGEIEETGELKEKYWPEGEWPYYIVIKVSVIPKSVLENKDPKRWKCVTREVLKEKFNFKPMPGIQKLDDKIGEEIEKILANIEKV</sequence>
<evidence type="ECO:0000313" key="2">
    <source>
        <dbReference type="Proteomes" id="UP001319921"/>
    </source>
</evidence>
<proteinExistence type="predicted"/>
<protein>
    <recommendedName>
        <fullName evidence="3">EVE domain-containing protein</fullName>
    </recommendedName>
</protein>
<dbReference type="KEGG" id="scas:SACC_32980"/>